<keyword evidence="7" id="KW-0694">RNA-binding</keyword>
<evidence type="ECO:0000259" key="10">
    <source>
        <dbReference type="PROSITE" id="PS51192"/>
    </source>
</evidence>
<comment type="similarity">
    <text evidence="1">Belongs to the DEAD box helicase family. DEAH subfamily.</text>
</comment>
<sequence length="782" mass="89122">MLIIEEYFVPILQLIIICCSSETKPKLNLDEFFNNTDYQQLSFSPTSEHLLIQSRRPSWNSIPSYSYTAIGNSNNKKDTQTNAAIDFCQYLVRDGKMLENELEPYLPSKNASVLTTQSLGTLPAGVVPPHMLQRNTTANEVGPPPTLLPYQPGPPSNYLEHIRSGRKMLEEQEETDTNAAIHGNWTIENAKGRLHQYLQKNNLSQEYKYTSSGPDNLRTFFAELSIYIRERNQTIHARENGSTKQIASKSCALALVRQLYHLNIIEPFTGEKKKKQIEKTTPFRVTVSNDIVTELDEVIKLFNIQPVMINEQQANGSLLNPQILERFPPSERRTTSSIIQWVPPIPNWNPWIASNIDEGPLATATMESISEDLRHAEQWKMENELKCRLQERENLPVFTYRQQTLEHIKKNNVILIRGATGCGKTTQIPQYIIDDAIQHNQGAFCNVVVTQPRRISAISIAEHVSWERCEDLGNSCGYSVRFESILPRPYGSLLFCTVGVLLRKLESGLREISHVIVDEIHERDINTDFLLVLLCDMLNAYSQLKVILMSATIDVTLFRQYFFNCSIVEIEGRTFGVREYFLEDMIQLLNFQPMNSLTSRKQNNKNRQLQDDDDDLGYEDSQADDIEDVNCNAICGKEYSRQTAAAMSQLSEKSLSFQLIEALISYICSLSDDGAILIFLPGWNLIQALLKYFQQHPRFSKLFTLPSAPQTPSTKLKRSQSMNTNRQEIPVGQSVASVTRPSPGFMVTFDTREEFTNHDIEELNIQLEKKLLPTDSGSRLSR</sequence>
<dbReference type="Pfam" id="PF00270">
    <property type="entry name" value="DEAD"/>
    <property type="match status" value="1"/>
</dbReference>
<dbReference type="InterPro" id="IPR014720">
    <property type="entry name" value="dsRBD_dom"/>
</dbReference>
<dbReference type="Proteomes" id="UP000663864">
    <property type="component" value="Unassembled WGS sequence"/>
</dbReference>
<dbReference type="SMART" id="SM00487">
    <property type="entry name" value="DEXDc"/>
    <property type="match status" value="1"/>
</dbReference>
<feature type="region of interest" description="Disordered" evidence="8">
    <location>
        <begin position="709"/>
        <end position="734"/>
    </location>
</feature>
<dbReference type="InterPro" id="IPR027417">
    <property type="entry name" value="P-loop_NTPase"/>
</dbReference>
<dbReference type="GO" id="GO:0003724">
    <property type="term" value="F:RNA helicase activity"/>
    <property type="evidence" value="ECO:0007669"/>
    <property type="project" value="UniProtKB-EC"/>
</dbReference>
<keyword evidence="4" id="KW-0378">Hydrolase</keyword>
<dbReference type="Pfam" id="PF00035">
    <property type="entry name" value="dsrm"/>
    <property type="match status" value="1"/>
</dbReference>
<proteinExistence type="inferred from homology"/>
<evidence type="ECO:0000259" key="9">
    <source>
        <dbReference type="PROSITE" id="PS50137"/>
    </source>
</evidence>
<dbReference type="GO" id="GO:0050684">
    <property type="term" value="P:regulation of mRNA processing"/>
    <property type="evidence" value="ECO:0007669"/>
    <property type="project" value="TreeGrafter"/>
</dbReference>
<dbReference type="FunFam" id="3.40.50.300:FF:000284">
    <property type="entry name" value="probable ATP-dependent RNA helicase YTHDC2"/>
    <property type="match status" value="1"/>
</dbReference>
<dbReference type="GO" id="GO:0005524">
    <property type="term" value="F:ATP binding"/>
    <property type="evidence" value="ECO:0007669"/>
    <property type="project" value="UniProtKB-KW"/>
</dbReference>
<keyword evidence="3" id="KW-0547">Nucleotide-binding</keyword>
<dbReference type="CDD" id="cd19855">
    <property type="entry name" value="DSRM_DHX9_rpt2"/>
    <property type="match status" value="1"/>
</dbReference>
<dbReference type="SUPFAM" id="SSF52540">
    <property type="entry name" value="P-loop containing nucleoside triphosphate hydrolases"/>
    <property type="match status" value="1"/>
</dbReference>
<evidence type="ECO:0000256" key="4">
    <source>
        <dbReference type="ARBA" id="ARBA00022801"/>
    </source>
</evidence>
<reference evidence="11" key="1">
    <citation type="submission" date="2021-02" db="EMBL/GenBank/DDBJ databases">
        <authorList>
            <person name="Nowell W R."/>
        </authorList>
    </citation>
    <scope>NUCLEOTIDE SEQUENCE</scope>
</reference>
<dbReference type="PROSITE" id="PS51192">
    <property type="entry name" value="HELICASE_ATP_BIND_1"/>
    <property type="match status" value="1"/>
</dbReference>
<dbReference type="InterPro" id="IPR002464">
    <property type="entry name" value="DNA/RNA_helicase_DEAH_CS"/>
</dbReference>
<dbReference type="EC" id="3.6.4.13" evidence="2"/>
<evidence type="ECO:0000256" key="8">
    <source>
        <dbReference type="SAM" id="MobiDB-lite"/>
    </source>
</evidence>
<dbReference type="InterPro" id="IPR044446">
    <property type="entry name" value="DHX9_DSRM_2"/>
</dbReference>
<dbReference type="FunFam" id="3.30.160.20:FF:000028">
    <property type="entry name" value="ATP-dependent RNA helicase A"/>
    <property type="match status" value="1"/>
</dbReference>
<dbReference type="PANTHER" id="PTHR18934:SF119">
    <property type="entry name" value="ATP-DEPENDENT RNA HELICASE A"/>
    <property type="match status" value="1"/>
</dbReference>
<gene>
    <name evidence="11" type="ORF">ZHD862_LOCUS26405</name>
</gene>
<dbReference type="GO" id="GO:0005730">
    <property type="term" value="C:nucleolus"/>
    <property type="evidence" value="ECO:0007669"/>
    <property type="project" value="TreeGrafter"/>
</dbReference>
<dbReference type="PANTHER" id="PTHR18934">
    <property type="entry name" value="ATP-DEPENDENT RNA HELICASE"/>
    <property type="match status" value="1"/>
</dbReference>
<dbReference type="GO" id="GO:0003725">
    <property type="term" value="F:double-stranded RNA binding"/>
    <property type="evidence" value="ECO:0007669"/>
    <property type="project" value="InterPro"/>
</dbReference>
<dbReference type="GO" id="GO:0043138">
    <property type="term" value="F:3'-5' DNA helicase activity"/>
    <property type="evidence" value="ECO:0007669"/>
    <property type="project" value="TreeGrafter"/>
</dbReference>
<evidence type="ECO:0000256" key="3">
    <source>
        <dbReference type="ARBA" id="ARBA00022741"/>
    </source>
</evidence>
<evidence type="ECO:0000256" key="6">
    <source>
        <dbReference type="ARBA" id="ARBA00022840"/>
    </source>
</evidence>
<evidence type="ECO:0000256" key="7">
    <source>
        <dbReference type="PROSITE-ProRule" id="PRU00266"/>
    </source>
</evidence>
<comment type="caution">
    <text evidence="11">The sequence shown here is derived from an EMBL/GenBank/DDBJ whole genome shotgun (WGS) entry which is preliminary data.</text>
</comment>
<dbReference type="GO" id="GO:0016887">
    <property type="term" value="F:ATP hydrolysis activity"/>
    <property type="evidence" value="ECO:0007669"/>
    <property type="project" value="TreeGrafter"/>
</dbReference>
<dbReference type="SMART" id="SM00358">
    <property type="entry name" value="DSRM"/>
    <property type="match status" value="1"/>
</dbReference>
<dbReference type="GO" id="GO:0045944">
    <property type="term" value="P:positive regulation of transcription by RNA polymerase II"/>
    <property type="evidence" value="ECO:0007669"/>
    <property type="project" value="TreeGrafter"/>
</dbReference>
<feature type="domain" description="DRBM" evidence="9">
    <location>
        <begin position="189"/>
        <end position="261"/>
    </location>
</feature>
<dbReference type="Gene3D" id="3.30.160.20">
    <property type="match status" value="1"/>
</dbReference>
<dbReference type="PROSITE" id="PS00690">
    <property type="entry name" value="DEAH_ATP_HELICASE"/>
    <property type="match status" value="1"/>
</dbReference>
<evidence type="ECO:0000256" key="1">
    <source>
        <dbReference type="ARBA" id="ARBA00008792"/>
    </source>
</evidence>
<dbReference type="InterPro" id="IPR011545">
    <property type="entry name" value="DEAD/DEAH_box_helicase_dom"/>
</dbReference>
<evidence type="ECO:0000256" key="5">
    <source>
        <dbReference type="ARBA" id="ARBA00022806"/>
    </source>
</evidence>
<dbReference type="InterPro" id="IPR014001">
    <property type="entry name" value="Helicase_ATP-bd"/>
</dbReference>
<dbReference type="Gene3D" id="3.40.50.300">
    <property type="entry name" value="P-loop containing nucleotide triphosphate hydrolases"/>
    <property type="match status" value="1"/>
</dbReference>
<organism evidence="11 12">
    <name type="scientific">Rotaria sordida</name>
    <dbReference type="NCBI Taxonomy" id="392033"/>
    <lineage>
        <taxon>Eukaryota</taxon>
        <taxon>Metazoa</taxon>
        <taxon>Spiralia</taxon>
        <taxon>Gnathifera</taxon>
        <taxon>Rotifera</taxon>
        <taxon>Eurotatoria</taxon>
        <taxon>Bdelloidea</taxon>
        <taxon>Philodinida</taxon>
        <taxon>Philodinidae</taxon>
        <taxon>Rotaria</taxon>
    </lineage>
</organism>
<dbReference type="EMBL" id="CAJNOT010001979">
    <property type="protein sequence ID" value="CAF1270834.1"/>
    <property type="molecule type" value="Genomic_DNA"/>
</dbReference>
<name>A0A815BJQ5_9BILA</name>
<dbReference type="GO" id="GO:1990904">
    <property type="term" value="C:ribonucleoprotein complex"/>
    <property type="evidence" value="ECO:0007669"/>
    <property type="project" value="TreeGrafter"/>
</dbReference>
<dbReference type="PROSITE" id="PS50137">
    <property type="entry name" value="DS_RBD"/>
    <property type="match status" value="1"/>
</dbReference>
<evidence type="ECO:0000313" key="11">
    <source>
        <dbReference type="EMBL" id="CAF1270834.1"/>
    </source>
</evidence>
<dbReference type="SUPFAM" id="SSF54768">
    <property type="entry name" value="dsRNA-binding domain-like"/>
    <property type="match status" value="1"/>
</dbReference>
<protein>
    <recommendedName>
        <fullName evidence="2">RNA helicase</fullName>
        <ecNumber evidence="2">3.6.4.13</ecNumber>
    </recommendedName>
</protein>
<keyword evidence="5" id="KW-0347">Helicase</keyword>
<keyword evidence="6" id="KW-0067">ATP-binding</keyword>
<feature type="compositionally biased region" description="Polar residues" evidence="8">
    <location>
        <begin position="709"/>
        <end position="727"/>
    </location>
</feature>
<evidence type="ECO:0000313" key="12">
    <source>
        <dbReference type="Proteomes" id="UP000663864"/>
    </source>
</evidence>
<feature type="domain" description="Helicase ATP-binding" evidence="10">
    <location>
        <begin position="405"/>
        <end position="571"/>
    </location>
</feature>
<accession>A0A815BJQ5</accession>
<dbReference type="AlphaFoldDB" id="A0A815BJQ5"/>
<evidence type="ECO:0000256" key="2">
    <source>
        <dbReference type="ARBA" id="ARBA00012552"/>
    </source>
</evidence>